<accession>E0XUQ9</accession>
<dbReference type="AlphaFoldDB" id="E0XUQ9"/>
<evidence type="ECO:0000313" key="1">
    <source>
        <dbReference type="EMBL" id="ADI18150.1"/>
    </source>
</evidence>
<dbReference type="EMBL" id="GU474882">
    <property type="protein sequence ID" value="ADI18150.1"/>
    <property type="molecule type" value="Genomic_DNA"/>
</dbReference>
<organism evidence="1">
    <name type="scientific">uncultured Verrucomicrobiales bacterium HF0200_39L05</name>
    <dbReference type="NCBI Taxonomy" id="710997"/>
    <lineage>
        <taxon>Bacteria</taxon>
        <taxon>Pseudomonadati</taxon>
        <taxon>Verrucomicrobiota</taxon>
        <taxon>Verrucomicrobiia</taxon>
        <taxon>Verrucomicrobiales</taxon>
        <taxon>environmental samples</taxon>
    </lineage>
</organism>
<proteinExistence type="predicted"/>
<reference evidence="1" key="1">
    <citation type="journal article" date="2011" name="Environ. Microbiol.">
        <title>Time-series analyses of Monterey Bay coastal microbial picoplankton using a 'genome proxy' microarray.</title>
        <authorList>
            <person name="Rich V.I."/>
            <person name="Pham V.D."/>
            <person name="Eppley J."/>
            <person name="Shi Y."/>
            <person name="DeLong E.F."/>
        </authorList>
    </citation>
    <scope>NUCLEOTIDE SEQUENCE</scope>
</reference>
<sequence>MIWLIRAALVKLRLSARSQKTLRLSICISPIKLKICPSQTFLMQLAGADGIDPCPFVAV</sequence>
<protein>
    <submittedName>
        <fullName evidence="1">Uncharacterized protein</fullName>
    </submittedName>
</protein>
<name>E0XUQ9_9BACT</name>